<dbReference type="GO" id="GO:0005886">
    <property type="term" value="C:plasma membrane"/>
    <property type="evidence" value="ECO:0007669"/>
    <property type="project" value="UniProtKB-SubCell"/>
</dbReference>
<evidence type="ECO:0000313" key="6">
    <source>
        <dbReference type="EMBL" id="RXZ34902.1"/>
    </source>
</evidence>
<feature type="transmembrane region" description="Helical" evidence="5">
    <location>
        <begin position="245"/>
        <end position="267"/>
    </location>
</feature>
<sequence length="296" mass="30629">MPAPWTGSPTAPASGCPDQFKPYLCCWADSATAWSHRNNREDAVDPSFSVEALLPFIAVGFGAQIVDGALGMAFGVICNTLLVAVIGLPPARASANVHVVETFTTAVSGISHVLSGNVDKKLFLRLLVPGIIGGVGGAYLLTNVDGDAVKPFVLGYLVAVGVYLLIRGILFPPKNAKPKVVEPLGLVGGFLDAAGGGGWGPIVTSNLLVQGVEPRKVVGTVNSVEFFLTLTVSATFIYHLGVRDFATATLGLLIGGIVAAPFGAIMAKRIPTKTMLILVGAVLTITSTYGFIRALG</sequence>
<keyword evidence="4 5" id="KW-0472">Membrane</keyword>
<feature type="transmembrane region" description="Helical" evidence="5">
    <location>
        <begin position="153"/>
        <end position="170"/>
    </location>
</feature>
<name>A0A4Q2J0T7_9SPHN</name>
<dbReference type="PANTHER" id="PTHR43701:SF12">
    <property type="entry name" value="MEMBRANE TRANSPORTER PROTEIN YTNM-RELATED"/>
    <property type="match status" value="1"/>
</dbReference>
<evidence type="ECO:0000256" key="5">
    <source>
        <dbReference type="RuleBase" id="RU363041"/>
    </source>
</evidence>
<evidence type="ECO:0000313" key="7">
    <source>
        <dbReference type="Proteomes" id="UP000292347"/>
    </source>
</evidence>
<protein>
    <recommendedName>
        <fullName evidence="5">Probable membrane transporter protein</fullName>
    </recommendedName>
</protein>
<dbReference type="AlphaFoldDB" id="A0A4Q2J0T7"/>
<reference evidence="6 7" key="1">
    <citation type="submission" date="2019-01" db="EMBL/GenBank/DDBJ databases">
        <title>Sphingomonas mucosissima sp. nov. and Sphingomonas desiccabilis sp. nov., from biological soil crusts in the Colorado Plateau, USA.</title>
        <authorList>
            <person name="Zhu D."/>
        </authorList>
    </citation>
    <scope>NUCLEOTIDE SEQUENCE [LARGE SCALE GENOMIC DNA]</scope>
    <source>
        <strain evidence="6 7">CP1D</strain>
    </source>
</reference>
<dbReference type="EMBL" id="SDPT01000001">
    <property type="protein sequence ID" value="RXZ34902.1"/>
    <property type="molecule type" value="Genomic_DNA"/>
</dbReference>
<evidence type="ECO:0000256" key="4">
    <source>
        <dbReference type="ARBA" id="ARBA00023136"/>
    </source>
</evidence>
<comment type="subcellular location">
    <subcellularLocation>
        <location evidence="5">Cell membrane</location>
        <topology evidence="5">Multi-pass membrane protein</topology>
    </subcellularLocation>
    <subcellularLocation>
        <location evidence="1">Membrane</location>
        <topology evidence="1">Multi-pass membrane protein</topology>
    </subcellularLocation>
</comment>
<feature type="transmembrane region" description="Helical" evidence="5">
    <location>
        <begin position="217"/>
        <end position="239"/>
    </location>
</feature>
<evidence type="ECO:0000256" key="2">
    <source>
        <dbReference type="ARBA" id="ARBA00022692"/>
    </source>
</evidence>
<organism evidence="6 7">
    <name type="scientific">Sphingomonas desiccabilis</name>
    <dbReference type="NCBI Taxonomy" id="429134"/>
    <lineage>
        <taxon>Bacteria</taxon>
        <taxon>Pseudomonadati</taxon>
        <taxon>Pseudomonadota</taxon>
        <taxon>Alphaproteobacteria</taxon>
        <taxon>Sphingomonadales</taxon>
        <taxon>Sphingomonadaceae</taxon>
        <taxon>Sphingomonas</taxon>
    </lineage>
</organism>
<comment type="caution">
    <text evidence="6">The sequence shown here is derived from an EMBL/GenBank/DDBJ whole genome shotgun (WGS) entry which is preliminary data.</text>
</comment>
<gene>
    <name evidence="6" type="ORF">EO081_04405</name>
</gene>
<feature type="transmembrane region" description="Helical" evidence="5">
    <location>
        <begin position="69"/>
        <end position="88"/>
    </location>
</feature>
<comment type="similarity">
    <text evidence="5">Belongs to the 4-toluene sulfonate uptake permease (TSUP) (TC 2.A.102) family.</text>
</comment>
<dbReference type="OrthoDB" id="45564at2"/>
<evidence type="ECO:0000256" key="1">
    <source>
        <dbReference type="ARBA" id="ARBA00004141"/>
    </source>
</evidence>
<keyword evidence="2 5" id="KW-0812">Transmembrane</keyword>
<feature type="transmembrane region" description="Helical" evidence="5">
    <location>
        <begin position="122"/>
        <end position="141"/>
    </location>
</feature>
<dbReference type="PANTHER" id="PTHR43701">
    <property type="entry name" value="MEMBRANE TRANSPORTER PROTEIN MJ0441-RELATED"/>
    <property type="match status" value="1"/>
</dbReference>
<proteinExistence type="inferred from homology"/>
<dbReference type="InterPro" id="IPR051598">
    <property type="entry name" value="TSUP/Inactive_protease-like"/>
</dbReference>
<accession>A0A4Q2J0T7</accession>
<evidence type="ECO:0000256" key="3">
    <source>
        <dbReference type="ARBA" id="ARBA00022989"/>
    </source>
</evidence>
<keyword evidence="7" id="KW-1185">Reference proteome</keyword>
<dbReference type="InterPro" id="IPR002781">
    <property type="entry name" value="TM_pro_TauE-like"/>
</dbReference>
<keyword evidence="3 5" id="KW-1133">Transmembrane helix</keyword>
<dbReference type="Proteomes" id="UP000292347">
    <property type="component" value="Unassembled WGS sequence"/>
</dbReference>
<keyword evidence="5" id="KW-1003">Cell membrane</keyword>
<dbReference type="Pfam" id="PF01925">
    <property type="entry name" value="TauE"/>
    <property type="match status" value="1"/>
</dbReference>
<feature type="transmembrane region" description="Helical" evidence="5">
    <location>
        <begin position="274"/>
        <end position="292"/>
    </location>
</feature>